<dbReference type="OrthoDB" id="5872317at2759"/>
<dbReference type="InterPro" id="IPR014044">
    <property type="entry name" value="CAP_dom"/>
</dbReference>
<keyword evidence="3" id="KW-1185">Reference proteome</keyword>
<name>A0A368GZR2_ANCCA</name>
<dbReference type="SMART" id="SM00198">
    <property type="entry name" value="SCP"/>
    <property type="match status" value="1"/>
</dbReference>
<feature type="domain" description="SCP" evidence="1">
    <location>
        <begin position="30"/>
        <end position="185"/>
    </location>
</feature>
<dbReference type="STRING" id="29170.A0A368GZR2"/>
<evidence type="ECO:0000313" key="2">
    <source>
        <dbReference type="EMBL" id="RCN48490.1"/>
    </source>
</evidence>
<accession>A0A368GZR2</accession>
<dbReference type="Pfam" id="PF00188">
    <property type="entry name" value="CAP"/>
    <property type="match status" value="1"/>
</dbReference>
<organism evidence="2 3">
    <name type="scientific">Ancylostoma caninum</name>
    <name type="common">Dog hookworm</name>
    <dbReference type="NCBI Taxonomy" id="29170"/>
    <lineage>
        <taxon>Eukaryota</taxon>
        <taxon>Metazoa</taxon>
        <taxon>Ecdysozoa</taxon>
        <taxon>Nematoda</taxon>
        <taxon>Chromadorea</taxon>
        <taxon>Rhabditida</taxon>
        <taxon>Rhabditina</taxon>
        <taxon>Rhabditomorpha</taxon>
        <taxon>Strongyloidea</taxon>
        <taxon>Ancylostomatidae</taxon>
        <taxon>Ancylostomatinae</taxon>
        <taxon>Ancylostoma</taxon>
    </lineage>
</organism>
<dbReference type="Gene3D" id="3.40.33.10">
    <property type="entry name" value="CAP"/>
    <property type="match status" value="1"/>
</dbReference>
<dbReference type="CDD" id="cd05380">
    <property type="entry name" value="CAP_euk"/>
    <property type="match status" value="1"/>
</dbReference>
<proteinExistence type="predicted"/>
<dbReference type="InterPro" id="IPR035940">
    <property type="entry name" value="CAP_sf"/>
</dbReference>
<dbReference type="Proteomes" id="UP000252519">
    <property type="component" value="Unassembled WGS sequence"/>
</dbReference>
<gene>
    <name evidence="2" type="ORF">ANCCAN_05486</name>
</gene>
<sequence length="186" mass="20356">LCSSVNYFKVLLCVNEALSVCSNDPQNADVIRTKILNLHNAARKAIVSVDGLEQSDKSKLPGSRNLFKVTYDCFLEGLAMIAASNCPGKPRSDHIAGEKAVNYAIKRRVSEAPADGAAYVKALEEAMAKWVDYRYEGVLDKNVTYKDAAMEPYANIIYNNTVAVGCSTIYCPNKKRISTACIYSGK</sequence>
<evidence type="ECO:0000313" key="3">
    <source>
        <dbReference type="Proteomes" id="UP000252519"/>
    </source>
</evidence>
<feature type="non-terminal residue" evidence="2">
    <location>
        <position position="1"/>
    </location>
</feature>
<evidence type="ECO:0000259" key="1">
    <source>
        <dbReference type="SMART" id="SM00198"/>
    </source>
</evidence>
<protein>
    <submittedName>
        <fullName evidence="2">SCP-like protein</fullName>
    </submittedName>
</protein>
<comment type="caution">
    <text evidence="2">The sequence shown here is derived from an EMBL/GenBank/DDBJ whole genome shotgun (WGS) entry which is preliminary data.</text>
</comment>
<reference evidence="2 3" key="1">
    <citation type="submission" date="2014-10" db="EMBL/GenBank/DDBJ databases">
        <title>Draft genome of the hookworm Ancylostoma caninum.</title>
        <authorList>
            <person name="Mitreva M."/>
        </authorList>
    </citation>
    <scope>NUCLEOTIDE SEQUENCE [LARGE SCALE GENOMIC DNA]</scope>
    <source>
        <strain evidence="2 3">Baltimore</strain>
    </source>
</reference>
<dbReference type="SUPFAM" id="SSF55797">
    <property type="entry name" value="PR-1-like"/>
    <property type="match status" value="1"/>
</dbReference>
<dbReference type="EMBL" id="JOJR01000046">
    <property type="protein sequence ID" value="RCN48490.1"/>
    <property type="molecule type" value="Genomic_DNA"/>
</dbReference>
<dbReference type="AlphaFoldDB" id="A0A368GZR2"/>